<protein>
    <submittedName>
        <fullName evidence="2">Uncharacterized protein</fullName>
    </submittedName>
</protein>
<dbReference type="EMBL" id="JBIEKR010000009">
    <property type="protein sequence ID" value="MFG6273726.1"/>
    <property type="molecule type" value="Genomic_DNA"/>
</dbReference>
<accession>A0A848BZA2</accession>
<reference evidence="2 3" key="1">
    <citation type="submission" date="2020-04" db="EMBL/GenBank/DDBJ databases">
        <authorList>
            <person name="Hitch T.C.A."/>
            <person name="Wylensek D."/>
            <person name="Clavel T."/>
        </authorList>
    </citation>
    <scope>NUCLEOTIDE SEQUENCE [LARGE SCALE GENOMIC DNA]</scope>
    <source>
        <strain evidence="2 3">Oil-RF-744-FAT-WT-6-1</strain>
    </source>
</reference>
<dbReference type="AlphaFoldDB" id="A0A848BZA2"/>
<proteinExistence type="predicted"/>
<comment type="caution">
    <text evidence="2">The sequence shown here is derived from an EMBL/GenBank/DDBJ whole genome shotgun (WGS) entry which is preliminary data.</text>
</comment>
<dbReference type="KEGG" id="mhw:ACT01_01195"/>
<sequence>MKELPLFKVGNYYGYNQELFTDHWMNIGGCGAVTACDVSIYLDLNQGFSRLYPYDIHHLTAQDYINFSQIMKPFLRPRQNGIDTLELWIQGYSNYLRSVGEQRITMHGLYSDCPLKELESAVKWEIDHNLPVPYLNLKHANPDLAAYVWHWFWLAGYVQYEDTFLVKLVTYGSFRWFSLEELWNSGYKRKGGVILLDVTKKGREE</sequence>
<dbReference type="EMBL" id="JABAFG010000012">
    <property type="protein sequence ID" value="NME28616.1"/>
    <property type="molecule type" value="Genomic_DNA"/>
</dbReference>
<dbReference type="OrthoDB" id="370604at2"/>
<reference evidence="1 4" key="2">
    <citation type="submission" date="2024-10" db="EMBL/GenBank/DDBJ databases">
        <authorList>
            <person name="Sang B.-I."/>
            <person name="Prabhaharan D."/>
        </authorList>
    </citation>
    <scope>NUCLEOTIDE SEQUENCE [LARGE SCALE GENOMIC DNA]</scope>
    <source>
        <strain evidence="1 4">MH</strain>
    </source>
</reference>
<keyword evidence="4" id="KW-1185">Reference proteome</keyword>
<name>A0A848BZA2_9FIRM</name>
<evidence type="ECO:0000313" key="1">
    <source>
        <dbReference type="EMBL" id="MFG6273726.1"/>
    </source>
</evidence>
<evidence type="ECO:0000313" key="2">
    <source>
        <dbReference type="EMBL" id="NME28616.1"/>
    </source>
</evidence>
<dbReference type="Proteomes" id="UP001605989">
    <property type="component" value="Unassembled WGS sequence"/>
</dbReference>
<dbReference type="RefSeq" id="WP_059075582.1">
    <property type="nucleotide sequence ID" value="NZ_CP011940.1"/>
</dbReference>
<evidence type="ECO:0000313" key="4">
    <source>
        <dbReference type="Proteomes" id="UP001605989"/>
    </source>
</evidence>
<organism evidence="2 3">
    <name type="scientific">Megasphaera hexanoica</name>
    <dbReference type="NCBI Taxonomy" id="1675036"/>
    <lineage>
        <taxon>Bacteria</taxon>
        <taxon>Bacillati</taxon>
        <taxon>Bacillota</taxon>
        <taxon>Negativicutes</taxon>
        <taxon>Veillonellales</taxon>
        <taxon>Veillonellaceae</taxon>
        <taxon>Megasphaera</taxon>
    </lineage>
</organism>
<gene>
    <name evidence="1" type="ORF">ACGTZG_11065</name>
    <name evidence="2" type="ORF">HF872_08285</name>
</gene>
<dbReference type="Proteomes" id="UP000591071">
    <property type="component" value="Unassembled WGS sequence"/>
</dbReference>
<evidence type="ECO:0000313" key="3">
    <source>
        <dbReference type="Proteomes" id="UP000591071"/>
    </source>
</evidence>